<organism evidence="1 2">
    <name type="scientific">Paraburkholderia acidicola</name>
    <dbReference type="NCBI Taxonomy" id="1912599"/>
    <lineage>
        <taxon>Bacteria</taxon>
        <taxon>Pseudomonadati</taxon>
        <taxon>Pseudomonadota</taxon>
        <taxon>Betaproteobacteria</taxon>
        <taxon>Burkholderiales</taxon>
        <taxon>Burkholderiaceae</taxon>
        <taxon>Paraburkholderia</taxon>
    </lineage>
</organism>
<gene>
    <name evidence="1" type="ORF">BWP39_25375</name>
</gene>
<comment type="caution">
    <text evidence="1">The sequence shown here is derived from an EMBL/GenBank/DDBJ whole genome shotgun (WGS) entry which is preliminary data.</text>
</comment>
<protein>
    <submittedName>
        <fullName evidence="1">Uncharacterized protein</fullName>
    </submittedName>
</protein>
<reference evidence="1 2" key="1">
    <citation type="submission" date="2017-01" db="EMBL/GenBank/DDBJ databases">
        <title>Whole-Genome Shotgun Sequencing of Two beta-Proteobacterial Species in Search of the Bulgecin Biosynthetic Cluster.</title>
        <authorList>
            <person name="Horsman M.E."/>
            <person name="Marous D.R."/>
            <person name="Li R."/>
            <person name="Oliver R.A."/>
            <person name="Byun B."/>
            <person name="Emrich S.J."/>
            <person name="Boggess B."/>
            <person name="Townsend C.A."/>
            <person name="Mobashery S."/>
        </authorList>
    </citation>
    <scope>NUCLEOTIDE SEQUENCE [LARGE SCALE GENOMIC DNA]</scope>
    <source>
        <strain evidence="1 2">ATCC 31363</strain>
    </source>
</reference>
<proteinExistence type="predicted"/>
<sequence length="125" mass="13980">MTVNDVLTLDVVEKEGEVALRFRIAEQTSVLKTDDIDSLIRRLILLRSQMQPPPEVQPAVSNDYPLEMDPCWHVDYSPMLGPVLMLRHSGIGWIAYALPAGSIERLTRALTVKPPVTASTSLLWN</sequence>
<accession>A0A2A4ESE5</accession>
<dbReference type="EMBL" id="MTZV01000006">
    <property type="protein sequence ID" value="PCE23019.1"/>
    <property type="molecule type" value="Genomic_DNA"/>
</dbReference>
<dbReference type="Proteomes" id="UP000218022">
    <property type="component" value="Unassembled WGS sequence"/>
</dbReference>
<evidence type="ECO:0000313" key="1">
    <source>
        <dbReference type="EMBL" id="PCE23019.1"/>
    </source>
</evidence>
<dbReference type="AlphaFoldDB" id="A0A2A4ESE5"/>
<name>A0A2A4ESE5_9BURK</name>
<evidence type="ECO:0000313" key="2">
    <source>
        <dbReference type="Proteomes" id="UP000218022"/>
    </source>
</evidence>